<dbReference type="Gene3D" id="1.10.520.20">
    <property type="entry name" value="N-terminal domain of the delta subunit of the F1F0-ATP synthase"/>
    <property type="match status" value="1"/>
</dbReference>
<dbReference type="PANTHER" id="PTHR11910">
    <property type="entry name" value="ATP SYNTHASE DELTA CHAIN"/>
    <property type="match status" value="1"/>
</dbReference>
<evidence type="ECO:0000256" key="6">
    <source>
        <dbReference type="ARBA" id="ARBA00023196"/>
    </source>
</evidence>
<dbReference type="GO" id="GO:0045259">
    <property type="term" value="C:proton-transporting ATP synthase complex"/>
    <property type="evidence" value="ECO:0007669"/>
    <property type="project" value="UniProtKB-KW"/>
</dbReference>
<dbReference type="SUPFAM" id="SSF47928">
    <property type="entry name" value="N-terminal domain of the delta subunit of the F1F0-ATP synthase"/>
    <property type="match status" value="1"/>
</dbReference>
<dbReference type="PATRIC" id="fig|1218493.3.peg.887"/>
<dbReference type="STRING" id="1218493.JF76_08350"/>
<dbReference type="InterPro" id="IPR020781">
    <property type="entry name" value="ATPase_OSCP/d_CS"/>
</dbReference>
<dbReference type="NCBIfam" id="TIGR01145">
    <property type="entry name" value="ATP_synt_delta"/>
    <property type="match status" value="1"/>
</dbReference>
<evidence type="ECO:0000256" key="1">
    <source>
        <dbReference type="ARBA" id="ARBA00004370"/>
    </source>
</evidence>
<dbReference type="PROSITE" id="PS00389">
    <property type="entry name" value="ATPASE_DELTA"/>
    <property type="match status" value="1"/>
</dbReference>
<comment type="subcellular location">
    <subcellularLocation>
        <location evidence="8">Cell membrane</location>
        <topology evidence="8">Peripheral membrane protein</topology>
    </subcellularLocation>
    <subcellularLocation>
        <location evidence="1">Membrane</location>
    </subcellularLocation>
</comment>
<comment type="similarity">
    <text evidence="8">Belongs to the ATPase delta chain family.</text>
</comment>
<reference evidence="9 10" key="1">
    <citation type="submission" date="2014-12" db="EMBL/GenBank/DDBJ databases">
        <title>Comparative genomics of the lactic acid bacteria isolated from the honey bee gut.</title>
        <authorList>
            <person name="Ellegaard K.M."/>
            <person name="Tamarit D."/>
            <person name="Javelind E."/>
            <person name="Olofsson T."/>
            <person name="Andersson S.G."/>
            <person name="Vasquez A."/>
        </authorList>
    </citation>
    <scope>NUCLEOTIDE SEQUENCE [LARGE SCALE GENOMIC DNA]</scope>
    <source>
        <strain evidence="9 10">Biut2</strain>
    </source>
</reference>
<keyword evidence="4 8" id="KW-0406">Ion transport</keyword>
<comment type="caution">
    <text evidence="9">The sequence shown here is derived from an EMBL/GenBank/DDBJ whole genome shotgun (WGS) entry which is preliminary data.</text>
</comment>
<keyword evidence="7 8" id="KW-0066">ATP synthesis</keyword>
<evidence type="ECO:0000256" key="7">
    <source>
        <dbReference type="ARBA" id="ARBA00023310"/>
    </source>
</evidence>
<dbReference type="GO" id="GO:0005886">
    <property type="term" value="C:plasma membrane"/>
    <property type="evidence" value="ECO:0007669"/>
    <property type="project" value="UniProtKB-SubCell"/>
</dbReference>
<keyword evidence="8" id="KW-1003">Cell membrane</keyword>
<dbReference type="HAMAP" id="MF_01416">
    <property type="entry name" value="ATP_synth_delta_bact"/>
    <property type="match status" value="1"/>
</dbReference>
<keyword evidence="5 8" id="KW-0472">Membrane</keyword>
<evidence type="ECO:0000256" key="3">
    <source>
        <dbReference type="ARBA" id="ARBA00022781"/>
    </source>
</evidence>
<gene>
    <name evidence="8 9" type="primary">atpH</name>
    <name evidence="9" type="ORF">JF76_08350</name>
</gene>
<sequence>MALSKAEIAARYGTALFDYAEDMDALASVHADLQELAQAISEYPQILKVFSDPIFNSAEKAKSLSAIEQGLTKEVQNFLNLLLDYDHFLELPDIINCFNDLYNKSQKIETGVAVSAVPLDQEQLQKLGAGYAQKYNLQKVILTNVVDQNIIGGVILKVGDCVIDGSVKNKLKKIRAQLVNKN</sequence>
<evidence type="ECO:0000313" key="10">
    <source>
        <dbReference type="Proteomes" id="UP000033533"/>
    </source>
</evidence>
<dbReference type="HOGENOM" id="CLU_085114_4_1_9"/>
<dbReference type="OrthoDB" id="9786633at2"/>
<comment type="function">
    <text evidence="8">This protein is part of the stalk that links CF(0) to CF(1). It either transmits conformational changes from CF(0) to CF(1) or is implicated in proton conduction.</text>
</comment>
<dbReference type="AlphaFoldDB" id="A0A0F4LB93"/>
<keyword evidence="2 8" id="KW-0813">Transport</keyword>
<keyword evidence="6 8" id="KW-0139">CF(1)</keyword>
<protein>
    <recommendedName>
        <fullName evidence="8">ATP synthase subunit delta</fullName>
    </recommendedName>
    <alternativeName>
        <fullName evidence="8">ATP synthase F(1) sector subunit delta</fullName>
    </alternativeName>
    <alternativeName>
        <fullName evidence="8">F-type ATPase subunit delta</fullName>
        <shortName evidence="8">F-ATPase subunit delta</shortName>
    </alternativeName>
</protein>
<proteinExistence type="inferred from homology"/>
<dbReference type="Pfam" id="PF00213">
    <property type="entry name" value="OSCP"/>
    <property type="match status" value="1"/>
</dbReference>
<evidence type="ECO:0000256" key="2">
    <source>
        <dbReference type="ARBA" id="ARBA00022448"/>
    </source>
</evidence>
<dbReference type="PRINTS" id="PR00125">
    <property type="entry name" value="ATPASEDELTA"/>
</dbReference>
<accession>A0A0F4LB93</accession>
<dbReference type="Proteomes" id="UP000033533">
    <property type="component" value="Unassembled WGS sequence"/>
</dbReference>
<dbReference type="EMBL" id="JXBY01000018">
    <property type="protein sequence ID" value="KJY55890.1"/>
    <property type="molecule type" value="Genomic_DNA"/>
</dbReference>
<evidence type="ECO:0000256" key="5">
    <source>
        <dbReference type="ARBA" id="ARBA00023136"/>
    </source>
</evidence>
<evidence type="ECO:0000313" key="9">
    <source>
        <dbReference type="EMBL" id="KJY55890.1"/>
    </source>
</evidence>
<evidence type="ECO:0000256" key="8">
    <source>
        <dbReference type="HAMAP-Rule" id="MF_01416"/>
    </source>
</evidence>
<comment type="function">
    <text evidence="8">F(1)F(0) ATP synthase produces ATP from ADP in the presence of a proton or sodium gradient. F-type ATPases consist of two structural domains, F(1) containing the extramembraneous catalytic core and F(0) containing the membrane proton channel, linked together by a central stalk and a peripheral stalk. During catalysis, ATP synthesis in the catalytic domain of F(1) is coupled via a rotary mechanism of the central stalk subunits to proton translocation.</text>
</comment>
<dbReference type="GO" id="GO:0046933">
    <property type="term" value="F:proton-transporting ATP synthase activity, rotational mechanism"/>
    <property type="evidence" value="ECO:0007669"/>
    <property type="project" value="UniProtKB-UniRule"/>
</dbReference>
<name>A0A0F4LB93_9LACO</name>
<dbReference type="RefSeq" id="WP_034981195.1">
    <property type="nucleotide sequence ID" value="NZ_JBHSZS010000009.1"/>
</dbReference>
<dbReference type="InterPro" id="IPR026015">
    <property type="entry name" value="ATP_synth_OSCP/delta_N_sf"/>
</dbReference>
<organism evidence="9 10">
    <name type="scientific">Lactobacillus kullabergensis</name>
    <dbReference type="NCBI Taxonomy" id="1218493"/>
    <lineage>
        <taxon>Bacteria</taxon>
        <taxon>Bacillati</taxon>
        <taxon>Bacillota</taxon>
        <taxon>Bacilli</taxon>
        <taxon>Lactobacillales</taxon>
        <taxon>Lactobacillaceae</taxon>
        <taxon>Lactobacillus</taxon>
    </lineage>
</organism>
<dbReference type="InterPro" id="IPR000711">
    <property type="entry name" value="ATPase_OSCP/dsu"/>
</dbReference>
<evidence type="ECO:0000256" key="4">
    <source>
        <dbReference type="ARBA" id="ARBA00023065"/>
    </source>
</evidence>
<keyword evidence="3 8" id="KW-0375">Hydrogen ion transport</keyword>